<evidence type="ECO:0000256" key="14">
    <source>
        <dbReference type="ARBA" id="ARBA00047899"/>
    </source>
</evidence>
<evidence type="ECO:0000256" key="1">
    <source>
        <dbReference type="ARBA" id="ARBA00004123"/>
    </source>
</evidence>
<dbReference type="InterPro" id="IPR021668">
    <property type="entry name" value="TAN"/>
</dbReference>
<dbReference type="GO" id="GO:0000781">
    <property type="term" value="C:chromosome, telomeric region"/>
    <property type="evidence" value="ECO:0007669"/>
    <property type="project" value="UniProtKB-SubCell"/>
</dbReference>
<dbReference type="Gene3D" id="3.30.1010.10">
    <property type="entry name" value="Phosphatidylinositol 3-kinase Catalytic Subunit, Chain A, domain 4"/>
    <property type="match status" value="1"/>
</dbReference>
<evidence type="ECO:0000259" key="20">
    <source>
        <dbReference type="PROSITE" id="PS51190"/>
    </source>
</evidence>
<dbReference type="InterPro" id="IPR014009">
    <property type="entry name" value="PIK_FAT"/>
</dbReference>
<keyword evidence="16" id="KW-0156">Chromatin regulator</keyword>
<dbReference type="SMART" id="SM00146">
    <property type="entry name" value="PI3Kc"/>
    <property type="match status" value="1"/>
</dbReference>
<evidence type="ECO:0000256" key="4">
    <source>
        <dbReference type="ARBA" id="ARBA00012513"/>
    </source>
</evidence>
<keyword evidence="16" id="KW-0779">Telomere</keyword>
<evidence type="ECO:0000256" key="7">
    <source>
        <dbReference type="ARBA" id="ARBA00022679"/>
    </source>
</evidence>
<dbReference type="PANTHER" id="PTHR37079:SF4">
    <property type="entry name" value="SERINE_THREONINE-PROTEIN KINASE ATM"/>
    <property type="match status" value="1"/>
</dbReference>
<gene>
    <name evidence="21" type="ORF">D9613_007051</name>
</gene>
<dbReference type="InterPro" id="IPR044107">
    <property type="entry name" value="PIKKc_ATM"/>
</dbReference>
<feature type="domain" description="PI3K/PI4K catalytic" evidence="18">
    <location>
        <begin position="2689"/>
        <end position="3008"/>
    </location>
</feature>
<dbReference type="PANTHER" id="PTHR37079">
    <property type="entry name" value="SERINE/THREONINE-PROTEIN KINASE ATM"/>
    <property type="match status" value="1"/>
</dbReference>
<keyword evidence="8 16" id="KW-0547">Nucleotide-binding</keyword>
<keyword evidence="9 16" id="KW-0227">DNA damage</keyword>
<dbReference type="GO" id="GO:0004674">
    <property type="term" value="F:protein serine/threonine kinase activity"/>
    <property type="evidence" value="ECO:0007669"/>
    <property type="project" value="UniProtKB-KW"/>
</dbReference>
<comment type="subcellular location">
    <subcellularLocation>
        <location evidence="16">Chromosome</location>
        <location evidence="16">Telomere</location>
    </subcellularLocation>
    <subcellularLocation>
        <location evidence="1 16">Nucleus</location>
    </subcellularLocation>
</comment>
<dbReference type="EMBL" id="JAACJL010000058">
    <property type="protein sequence ID" value="KAF4611279.1"/>
    <property type="molecule type" value="Genomic_DNA"/>
</dbReference>
<proteinExistence type="inferred from homology"/>
<evidence type="ECO:0000313" key="22">
    <source>
        <dbReference type="Proteomes" id="UP000521872"/>
    </source>
</evidence>
<dbReference type="SMART" id="SM01342">
    <property type="entry name" value="TAN"/>
    <property type="match status" value="1"/>
</dbReference>
<evidence type="ECO:0000256" key="11">
    <source>
        <dbReference type="ARBA" id="ARBA00022840"/>
    </source>
</evidence>
<keyword evidence="7 16" id="KW-0808">Transferase</keyword>
<comment type="catalytic activity">
    <reaction evidence="15">
        <text>L-seryl-[protein] + ATP = O-phospho-L-seryl-[protein] + ADP + H(+)</text>
        <dbReference type="Rhea" id="RHEA:17989"/>
        <dbReference type="Rhea" id="RHEA-COMP:9863"/>
        <dbReference type="Rhea" id="RHEA-COMP:11604"/>
        <dbReference type="ChEBI" id="CHEBI:15378"/>
        <dbReference type="ChEBI" id="CHEBI:29999"/>
        <dbReference type="ChEBI" id="CHEBI:30616"/>
        <dbReference type="ChEBI" id="CHEBI:83421"/>
        <dbReference type="ChEBI" id="CHEBI:456216"/>
        <dbReference type="EC" id="2.7.11.1"/>
    </reaction>
</comment>
<dbReference type="PROSITE" id="PS51190">
    <property type="entry name" value="FATC"/>
    <property type="match status" value="1"/>
</dbReference>
<evidence type="ECO:0000256" key="13">
    <source>
        <dbReference type="ARBA" id="ARBA00025079"/>
    </source>
</evidence>
<feature type="domain" description="FAT" evidence="19">
    <location>
        <begin position="1968"/>
        <end position="2573"/>
    </location>
</feature>
<dbReference type="Pfam" id="PF00454">
    <property type="entry name" value="PI3_PI4_kinase"/>
    <property type="match status" value="1"/>
</dbReference>
<evidence type="ECO:0000256" key="16">
    <source>
        <dbReference type="RuleBase" id="RU365027"/>
    </source>
</evidence>
<keyword evidence="11 16" id="KW-0067">ATP-binding</keyword>
<dbReference type="CDD" id="cd05171">
    <property type="entry name" value="PIKKc_ATM"/>
    <property type="match status" value="1"/>
</dbReference>
<organism evidence="21 22">
    <name type="scientific">Agrocybe pediades</name>
    <dbReference type="NCBI Taxonomy" id="84607"/>
    <lineage>
        <taxon>Eukaryota</taxon>
        <taxon>Fungi</taxon>
        <taxon>Dikarya</taxon>
        <taxon>Basidiomycota</taxon>
        <taxon>Agaricomycotina</taxon>
        <taxon>Agaricomycetes</taxon>
        <taxon>Agaricomycetidae</taxon>
        <taxon>Agaricales</taxon>
        <taxon>Agaricineae</taxon>
        <taxon>Strophariaceae</taxon>
        <taxon>Agrocybe</taxon>
    </lineage>
</organism>
<dbReference type="Pfam" id="PF11640">
    <property type="entry name" value="TAN"/>
    <property type="match status" value="1"/>
</dbReference>
<comment type="subunit">
    <text evidence="3">Associates with DNA double-strand breaks.</text>
</comment>
<dbReference type="PROSITE" id="PS00916">
    <property type="entry name" value="PI3_4_KINASE_2"/>
    <property type="match status" value="1"/>
</dbReference>
<comment type="similarity">
    <text evidence="2 16">Belongs to the PI3/PI4-kinase family. ATM subfamily.</text>
</comment>
<dbReference type="PROSITE" id="PS51189">
    <property type="entry name" value="FAT"/>
    <property type="match status" value="1"/>
</dbReference>
<dbReference type="EC" id="2.7.11.1" evidence="4 16"/>
<dbReference type="InterPro" id="IPR016024">
    <property type="entry name" value="ARM-type_fold"/>
</dbReference>
<evidence type="ECO:0000259" key="19">
    <source>
        <dbReference type="PROSITE" id="PS51189"/>
    </source>
</evidence>
<dbReference type="GO" id="GO:0005524">
    <property type="term" value="F:ATP binding"/>
    <property type="evidence" value="ECO:0007669"/>
    <property type="project" value="UniProtKB-KW"/>
</dbReference>
<dbReference type="InterPro" id="IPR018936">
    <property type="entry name" value="PI3/4_kinase_CS"/>
</dbReference>
<dbReference type="PROSITE" id="PS50290">
    <property type="entry name" value="PI3_4_KINASE_3"/>
    <property type="match status" value="1"/>
</dbReference>
<sequence length="3067" mass="348070">MANIGEIIKNLSGGIKAREDGLASLRRVFSQDNAVKRFSRKEHAKDRSAWSAVFQALFELVGTERKLATTAAAKKSKAKSGPSTSTATVRLSAATSTIRWLTERALPYMDKKLVDELLRHVIQTLPTTQRMDAVLSLPVALDMAKTIKCLASHIPHIENMKDDMWVTIVEFSFNAVLGDPIHNSFAFKEPTTVSDDSDMYDDDEQEADFEEYEDSSDARTSNKRKRLDRTPTPLPSPKKGKSRVKSGLDPTTVSQEQLEFMSLLSVMIPSPSAPMLVGTYENLVPGILRRLERFLELYPNESSLLHDYLHVVSATIRQISLNNVYEMQCFARTTWPRLVGLWGVKEKSIKEELTVILRRLFQFIVSPSYINAKLPSFDCSRELERLWTVLDADLESRWGVEKLSLDALSLKFLASEQTRSTNTQAFVAKTFRAGWNFNAGQALSWALLELKADCAGKLLMFSESMESTVFTGSARTNAKRIKLSDPISALLISVQESKPQNKIYHLQTLLFFIDRHWEEVHDSLKDRVVTVLLQYLGFDDPGVQSWVFLNLAAIVYSEGTRMDAPSPVPDDRINPDVWDVIWTHAMRRANVPLICRAACHAGQAILCTTRSQGSTPSRIRIDSQRILQEIENFTKDINLQGPAYPFDSVCDFLSQCLSIANQDARLYRMRFEDRVLTWFTDAWDIASNKQEIASYTVQDIMFLLETICALPKQADLVIRPLLPQSEVVDNAEEESELRIVQDFTLYAKLPPFRTWKGGSSGPVDETGLTANERIERSQSYAPSGREIKVCTFLLKATETLILNWESQYTYPSVPPIEVTRRILDVVVVSLTFESLLTLNGTTSNRQLLQNCSKLIFKATQALLTPRWTTSEKLIVFQSLEAIVNDEYIENRRSFKDALVDPGAWSGIKAQILQDLLSSGIEDRKTKRSSRLNLLRALWQNPELQEALKNIIATAKQSLLQLLGISNKDNSGEPMDVDNDGFEPIRINDPQSSALTGDADRAHHHLYQICVGFLACGPFFQSSSGEPTRDKQVIDLVISAIDRIDVNPDRFFLLCSVFFERVRQGMLRVSQKSFKNFLTALEPLLRDHRFSKSGKTFQLCLDVLESCLDIWQTDSELNAQVRALCTWLSQVYDGGRMRPWTIRDSFARFMDKYLAKDFPEESWLNKTDKEELLPQPLLLRMNKDPDIRVRFRAATIHCHLFSLTELDDLMALYESVCLSLTKEIDDFEDMLTRMLTLANIVIRSSAMRRGAYWHLLEASLYSESYAAHIQAMLNGISRRLGLSSMSSLFQAYASQLAFSIANHEKIHDFIGFPPHLLGYKDKKQCAQAVFQAFTPTNVLAGKGKLFESHCRVLQISPTNGLIECFGDIIGFQVTYYVNKSMEFEEDALYQHIKDKFPEIEDYDGVFMHNVDRITVQVLRSLGDQDSSEDGPIMNALKSFDPSGKMASDFQSLTCFRAADKTKTHAPNLPAFATATILHCLLWLHNRAAEAYTNATIYHVVQELLDNVHQTPLVNEQIRLVNALCLCLAYYQHDTNDAILMQAIVHGATLILSQSDLARSAQSILDWAFRIYRKGNIADSGLPNTLIRICSVAHDYTQNKHDPSVAKLGKELAEWIDREAYALSKTAILKRHVLRALPAWPQQPSSELLPLYHQSTISDLSSVLSDQRIKSNKFRLVRKFLLHGAEKDYDDIDERFAKDYFWRFKDCMPPAHLLLDEDVQAFADLLLLHHGRIGSFGIEKLSLTRGPLAKGTEKAPRTPYNARDAITFALLKMLDSDDSSQVFKAYHTLRQVVAVPALVSVQDNTGPQLPSEYRAILDYFKAHPRTTRQAVPTDIHESLLMDQYVDSAVDFSKWITSVSELFTNVLGGVDPFFGQLSSILSSDPTFAEQVFPILVHQLLLQSAASKKDFKSLQDLITTFFTKILQFEGADLPCIRSVVDTVLYLRSYMPPQKQTVDYLAYNKWLKVDSFLLAANAIKCGAYTTAVLFVELGWESLPDGEDAPNSEDVLYEIYAHIDEPDGFYGIKPKDLQRFLVKRFQHEQQWDKAFRFHGAALEADPARGRDRDGLVRSFHSFGFSHLALDTLKDAESSNSVSSINYSLGWRTETWDLPDQTQAEPSSSLYRSLRAVYRERDARVLRSTIRSSMLREMGCLRDLKSENVAQVRIVCRDLMCLSQIMSWRKDLASGALDKKEEAADRWARLADIDPQFEFSDLESVMATRIALVRSVRQKEERQQIGNMTTPFIVGLKNIEKRCLIRLSEAARIAGQTQIALNSVLRAQHLDVTPSSEIAEEFANVLWIQNEEKAAVQYLQAVIKNMPTVLGADTSYFLRKALLLARLGTWTSDACLQKPAEIWEKYFSPAISILEHVDIPAQDDTSQATVYRECALFAERQFHAISKSTDAARWKVYTERKKQEIEDRKKAMEQARTPEAHKDLQSEQSRAQKLLNEDIESFRIHNLLREKFLQQALEMHSSCLKTSDKFDNDSAIRFVSLWFANFYDFQESEVVGKSISSGTKTTPSRKFIFLAHQLTARVTSVAPNRNRPDKNQEKLYELVRRMCMEHPFHIFYQLYCLSDREVEPTHARRSHSFSQTTPTDRSRTAIAIIDQLRTHPTSGPRINVMEKVCDAYLEWAKYKIKGTALGNQKGAANMPPQLKLGNIRRIIRDVRIPVATVRILVDPTLLYENCVWIEDYEKMFKTAGGVNLPKINVCKAVDGSSHRQLFKGEGNDDLRQDAVMAQVFDLVNNILQSDRETRRRELRVRDYKVIPLASQAGMLEFVDNTIPMRNWLGKAHQMYRPKDIVFNEALTRLRNVQTSYKRNHARQLAVYEEILQEFHPVMRHFFTEKHKVPMSWFRMRLNYTRSIATTSIVGHVLGIGDRHASNILLDNETGEVVHIDFGIAFDQGKLLPVPEKVPFRMTRDIVDGMGVSGTSGVFQRCAEETLRVLREESDLIMTVLEVFRHDPLHSWTASEVKVQQAQGENAGTTGQPPGLMLMTTTTTMNNLEGATYLPFGFNININSTAEEAADRALTSVLRKLDKSLSVESTVNELVAEATDHMNLATIYSGWGPFS</sequence>
<name>A0A8H4VKK4_9AGAR</name>
<dbReference type="SUPFAM" id="SSF56112">
    <property type="entry name" value="Protein kinase-like (PK-like)"/>
    <property type="match status" value="1"/>
</dbReference>
<dbReference type="GO" id="GO:0035556">
    <property type="term" value="P:intracellular signal transduction"/>
    <property type="evidence" value="ECO:0007669"/>
    <property type="project" value="UniProtKB-ARBA"/>
</dbReference>
<dbReference type="InterPro" id="IPR000403">
    <property type="entry name" value="PI3/4_kinase_cat_dom"/>
</dbReference>
<dbReference type="InterPro" id="IPR003152">
    <property type="entry name" value="FATC_dom"/>
</dbReference>
<evidence type="ECO:0000256" key="17">
    <source>
        <dbReference type="SAM" id="MobiDB-lite"/>
    </source>
</evidence>
<dbReference type="InterPro" id="IPR038980">
    <property type="entry name" value="ATM_plant"/>
</dbReference>
<dbReference type="SUPFAM" id="SSF48371">
    <property type="entry name" value="ARM repeat"/>
    <property type="match status" value="1"/>
</dbReference>
<dbReference type="Pfam" id="PF02260">
    <property type="entry name" value="FATC"/>
    <property type="match status" value="1"/>
</dbReference>
<feature type="domain" description="FATC" evidence="20">
    <location>
        <begin position="3035"/>
        <end position="3067"/>
    </location>
</feature>
<comment type="catalytic activity">
    <reaction evidence="14 16">
        <text>L-threonyl-[protein] + ATP = O-phospho-L-threonyl-[protein] + ADP + H(+)</text>
        <dbReference type="Rhea" id="RHEA:46608"/>
        <dbReference type="Rhea" id="RHEA-COMP:11060"/>
        <dbReference type="Rhea" id="RHEA-COMP:11605"/>
        <dbReference type="ChEBI" id="CHEBI:15378"/>
        <dbReference type="ChEBI" id="CHEBI:30013"/>
        <dbReference type="ChEBI" id="CHEBI:30616"/>
        <dbReference type="ChEBI" id="CHEBI:61977"/>
        <dbReference type="ChEBI" id="CHEBI:456216"/>
        <dbReference type="EC" id="2.7.11.1"/>
    </reaction>
</comment>
<dbReference type="Gene3D" id="1.10.1070.11">
    <property type="entry name" value="Phosphatidylinositol 3-/4-kinase, catalytic domain"/>
    <property type="match status" value="1"/>
</dbReference>
<keyword evidence="16" id="KW-0158">Chromosome</keyword>
<evidence type="ECO:0000256" key="5">
    <source>
        <dbReference type="ARBA" id="ARBA00014619"/>
    </source>
</evidence>
<dbReference type="GO" id="GO:0006325">
    <property type="term" value="P:chromatin organization"/>
    <property type="evidence" value="ECO:0007669"/>
    <property type="project" value="UniProtKB-KW"/>
</dbReference>
<dbReference type="InterPro" id="IPR036940">
    <property type="entry name" value="PI3/4_kinase_cat_sf"/>
</dbReference>
<evidence type="ECO:0000256" key="15">
    <source>
        <dbReference type="ARBA" id="ARBA00048679"/>
    </source>
</evidence>
<comment type="function">
    <text evidence="13 16">Serine/threonine protein kinase which activates checkpoint signaling upon genotoxic stresses such as ionizing radiation (IR), ultraviolet light (UV), or DNA replication stalling, thereby acting as a DNA damage sensor. Recognizes the substrate consensus sequence [ST]-Q. Phosphorylates histone H2A to form H2AS128ph (gamma-H2A) at sites of DNA damage, involved in the regulation of DNA damage response mechanism. Required for the control of telomere length and genome stability.</text>
</comment>
<evidence type="ECO:0000256" key="10">
    <source>
        <dbReference type="ARBA" id="ARBA00022777"/>
    </source>
</evidence>
<feature type="compositionally biased region" description="Basic and acidic residues" evidence="17">
    <location>
        <begin position="2417"/>
        <end position="2434"/>
    </location>
</feature>
<comment type="caution">
    <text evidence="21">The sequence shown here is derived from an EMBL/GenBank/DDBJ whole genome shotgun (WGS) entry which is preliminary data.</text>
</comment>
<dbReference type="InterPro" id="IPR011009">
    <property type="entry name" value="Kinase-like_dom_sf"/>
</dbReference>
<reference evidence="21 22" key="1">
    <citation type="submission" date="2019-12" db="EMBL/GenBank/DDBJ databases">
        <authorList>
            <person name="Floudas D."/>
            <person name="Bentzer J."/>
            <person name="Ahren D."/>
            <person name="Johansson T."/>
            <person name="Persson P."/>
            <person name="Tunlid A."/>
        </authorList>
    </citation>
    <scope>NUCLEOTIDE SEQUENCE [LARGE SCALE GENOMIC DNA]</scope>
    <source>
        <strain evidence="21 22">CBS 102.39</strain>
    </source>
</reference>
<accession>A0A8H4VKK4</accession>
<evidence type="ECO:0000256" key="12">
    <source>
        <dbReference type="ARBA" id="ARBA00023242"/>
    </source>
</evidence>
<evidence type="ECO:0000313" key="21">
    <source>
        <dbReference type="EMBL" id="KAF4611279.1"/>
    </source>
</evidence>
<keyword evidence="22" id="KW-1185">Reference proteome</keyword>
<feature type="region of interest" description="Disordered" evidence="17">
    <location>
        <begin position="2417"/>
        <end position="2437"/>
    </location>
</feature>
<dbReference type="SMART" id="SM01343">
    <property type="entry name" value="FATC"/>
    <property type="match status" value="1"/>
</dbReference>
<evidence type="ECO:0000256" key="2">
    <source>
        <dbReference type="ARBA" id="ARBA00010769"/>
    </source>
</evidence>
<evidence type="ECO:0000259" key="18">
    <source>
        <dbReference type="PROSITE" id="PS50290"/>
    </source>
</evidence>
<evidence type="ECO:0000256" key="3">
    <source>
        <dbReference type="ARBA" id="ARBA00011370"/>
    </source>
</evidence>
<dbReference type="GO" id="GO:0005634">
    <property type="term" value="C:nucleus"/>
    <property type="evidence" value="ECO:0007669"/>
    <property type="project" value="UniProtKB-SubCell"/>
</dbReference>
<dbReference type="GO" id="GO:0006281">
    <property type="term" value="P:DNA repair"/>
    <property type="evidence" value="ECO:0007669"/>
    <property type="project" value="InterPro"/>
</dbReference>
<keyword evidence="12 16" id="KW-0539">Nucleus</keyword>
<evidence type="ECO:0000256" key="9">
    <source>
        <dbReference type="ARBA" id="ARBA00022763"/>
    </source>
</evidence>
<evidence type="ECO:0000256" key="8">
    <source>
        <dbReference type="ARBA" id="ARBA00022741"/>
    </source>
</evidence>
<dbReference type="Proteomes" id="UP000521872">
    <property type="component" value="Unassembled WGS sequence"/>
</dbReference>
<feature type="compositionally biased region" description="Acidic residues" evidence="17">
    <location>
        <begin position="206"/>
        <end position="215"/>
    </location>
</feature>
<keyword evidence="6 16" id="KW-0723">Serine/threonine-protein kinase</keyword>
<protein>
    <recommendedName>
        <fullName evidence="5 16">Serine/threonine-protein kinase Tel1</fullName>
        <ecNumber evidence="4 16">2.7.11.1</ecNumber>
    </recommendedName>
</protein>
<feature type="region of interest" description="Disordered" evidence="17">
    <location>
        <begin position="206"/>
        <end position="250"/>
    </location>
</feature>
<keyword evidence="10 16" id="KW-0418">Kinase</keyword>
<evidence type="ECO:0000256" key="6">
    <source>
        <dbReference type="ARBA" id="ARBA00022527"/>
    </source>
</evidence>